<sequence>MTQQFGDVAHRMPLPLVEPVEKMINKDTRYRPTAQLFSLLKYFHDPVVSCLQRLDNLDLLDTQQQRAEVYTNLIQVIPDIHKKVLYGNVLPNLVEWCLAIDTMFLALPAMLALIDHVSPHDYKTVILPEFRTILNSPRPMQATVYILDKLDVILAKSSLEEIKTEIIPLVFNTLDSNSIQAQEAALGCICLLKEYLDDNIMKTMVLPRAKSLYNKSDNIKMRINALTCIDTVLDSLDKMIILDDVLPFLMDITLGQEAKIVMAIVGIYKHLLSDKKFGLTHNLIATRVMPPLIPQTVNPGLSMEQFSALMEVLRDMLEHIDRKRRDKMKQETASVPIPQRGLINMAESQGKDSMRNFLSIDEAMHLQKSRTEYSFSSLPVLEVTKTSNSVDPQPVRIRKVPATPESQPRNVKNTIKVKTISQNPSGGSLDEQCLSPPQPSDLPRRHSLAPPQSSTTPPIILTNEDGTEKKRRPSAQSLGPFSFSVSLFGDSRRSSLFSNDTRRSSDRLRRPSTHSVGILPIASFGESAEKPRKPSTHSLGILPLGWGEDYDGGRRPSAASLGPYWMNEPDSRRGSRGSIFGSLGITENQQPRRASFQALGESVLYCTSENIVNHFQVKQAVQQQAGNYMYMLGDNFISNKTKT</sequence>
<dbReference type="InterPro" id="IPR011989">
    <property type="entry name" value="ARM-like"/>
</dbReference>
<dbReference type="SUPFAM" id="SSF48371">
    <property type="entry name" value="ARM repeat"/>
    <property type="match status" value="1"/>
</dbReference>
<evidence type="ECO:0000313" key="2">
    <source>
        <dbReference type="EMBL" id="WAR22870.1"/>
    </source>
</evidence>
<feature type="compositionally biased region" description="Basic and acidic residues" evidence="1">
    <location>
        <begin position="500"/>
        <end position="509"/>
    </location>
</feature>
<organism evidence="2 3">
    <name type="scientific">Mya arenaria</name>
    <name type="common">Soft-shell clam</name>
    <dbReference type="NCBI Taxonomy" id="6604"/>
    <lineage>
        <taxon>Eukaryota</taxon>
        <taxon>Metazoa</taxon>
        <taxon>Spiralia</taxon>
        <taxon>Lophotrochozoa</taxon>
        <taxon>Mollusca</taxon>
        <taxon>Bivalvia</taxon>
        <taxon>Autobranchia</taxon>
        <taxon>Heteroconchia</taxon>
        <taxon>Euheterodonta</taxon>
        <taxon>Imparidentia</taxon>
        <taxon>Neoheterodontei</taxon>
        <taxon>Myida</taxon>
        <taxon>Myoidea</taxon>
        <taxon>Myidae</taxon>
        <taxon>Mya</taxon>
    </lineage>
</organism>
<feature type="region of interest" description="Disordered" evidence="1">
    <location>
        <begin position="494"/>
        <end position="514"/>
    </location>
</feature>
<dbReference type="InterPro" id="IPR016024">
    <property type="entry name" value="ARM-type_fold"/>
</dbReference>
<feature type="region of interest" description="Disordered" evidence="1">
    <location>
        <begin position="386"/>
        <end position="482"/>
    </location>
</feature>
<dbReference type="InterPro" id="IPR051177">
    <property type="entry name" value="CIK-Related_Protein"/>
</dbReference>
<dbReference type="EMBL" id="CP111024">
    <property type="protein sequence ID" value="WAR22870.1"/>
    <property type="molecule type" value="Genomic_DNA"/>
</dbReference>
<dbReference type="PANTHER" id="PTHR12984:SF16">
    <property type="entry name" value="BLACK MATCH, ISOFORM H"/>
    <property type="match status" value="1"/>
</dbReference>
<name>A0ABY7FKY3_MYAAR</name>
<evidence type="ECO:0000313" key="3">
    <source>
        <dbReference type="Proteomes" id="UP001164746"/>
    </source>
</evidence>
<evidence type="ECO:0000256" key="1">
    <source>
        <dbReference type="SAM" id="MobiDB-lite"/>
    </source>
</evidence>
<proteinExistence type="predicted"/>
<keyword evidence="3" id="KW-1185">Reference proteome</keyword>
<dbReference type="PANTHER" id="PTHR12984">
    <property type="entry name" value="SCY1-RELATED S/T PROTEIN KINASE-LIKE"/>
    <property type="match status" value="1"/>
</dbReference>
<reference evidence="2" key="1">
    <citation type="submission" date="2022-11" db="EMBL/GenBank/DDBJ databases">
        <title>Centuries of genome instability and evolution in soft-shell clam transmissible cancer (bioRxiv).</title>
        <authorList>
            <person name="Hart S.F.M."/>
            <person name="Yonemitsu M.A."/>
            <person name="Giersch R.M."/>
            <person name="Beal B.F."/>
            <person name="Arriagada G."/>
            <person name="Davis B.W."/>
            <person name="Ostrander E.A."/>
            <person name="Goff S.P."/>
            <person name="Metzger M.J."/>
        </authorList>
    </citation>
    <scope>NUCLEOTIDE SEQUENCE</scope>
    <source>
        <strain evidence="2">MELC-2E11</strain>
        <tissue evidence="2">Siphon/mantle</tissue>
    </source>
</reference>
<dbReference type="Gene3D" id="1.25.10.10">
    <property type="entry name" value="Leucine-rich Repeat Variant"/>
    <property type="match status" value="1"/>
</dbReference>
<protein>
    <submittedName>
        <fullName evidence="2">SCYL2-like protein</fullName>
    </submittedName>
</protein>
<feature type="compositionally biased region" description="Polar residues" evidence="1">
    <location>
        <begin position="404"/>
        <end position="413"/>
    </location>
</feature>
<gene>
    <name evidence="2" type="ORF">MAR_036539</name>
</gene>
<dbReference type="Proteomes" id="UP001164746">
    <property type="component" value="Chromosome 13"/>
</dbReference>
<accession>A0ABY7FKY3</accession>